<name>A0A0C5BXX8_BOMMO</name>
<keyword evidence="2" id="KW-0424">Laminin EGF-like domain</keyword>
<dbReference type="SMART" id="SM00136">
    <property type="entry name" value="LamNT"/>
    <property type="match status" value="1"/>
</dbReference>
<dbReference type="GO" id="GO:0016477">
    <property type="term" value="P:cell migration"/>
    <property type="evidence" value="ECO:0007669"/>
    <property type="project" value="TreeGrafter"/>
</dbReference>
<dbReference type="PANTHER" id="PTHR10574:SF375">
    <property type="entry name" value="LAMININ SUBUNIT BETA-1"/>
    <property type="match status" value="1"/>
</dbReference>
<organism evidence="5">
    <name type="scientific">Bombyx mori</name>
    <name type="common">Silk moth</name>
    <dbReference type="NCBI Taxonomy" id="7091"/>
    <lineage>
        <taxon>Eukaryota</taxon>
        <taxon>Metazoa</taxon>
        <taxon>Ecdysozoa</taxon>
        <taxon>Arthropoda</taxon>
        <taxon>Hexapoda</taxon>
        <taxon>Insecta</taxon>
        <taxon>Pterygota</taxon>
        <taxon>Neoptera</taxon>
        <taxon>Endopterygota</taxon>
        <taxon>Lepidoptera</taxon>
        <taxon>Glossata</taxon>
        <taxon>Ditrysia</taxon>
        <taxon>Bombycoidea</taxon>
        <taxon>Bombycidae</taxon>
        <taxon>Bombycinae</taxon>
        <taxon>Bombyx</taxon>
    </lineage>
</organism>
<keyword evidence="1" id="KW-1015">Disulfide bond</keyword>
<dbReference type="InterPro" id="IPR008211">
    <property type="entry name" value="Laminin_N"/>
</dbReference>
<dbReference type="Gene3D" id="2.60.120.260">
    <property type="entry name" value="Galactose-binding domain-like"/>
    <property type="match status" value="1"/>
</dbReference>
<evidence type="ECO:0000256" key="1">
    <source>
        <dbReference type="ARBA" id="ARBA00023157"/>
    </source>
</evidence>
<keyword evidence="3" id="KW-0732">Signal</keyword>
<dbReference type="GO" id="GO:0070831">
    <property type="term" value="P:basement membrane assembly"/>
    <property type="evidence" value="ECO:0007669"/>
    <property type="project" value="TreeGrafter"/>
</dbReference>
<dbReference type="GO" id="GO:0009888">
    <property type="term" value="P:tissue development"/>
    <property type="evidence" value="ECO:0007669"/>
    <property type="project" value="TreeGrafter"/>
</dbReference>
<dbReference type="GO" id="GO:0034446">
    <property type="term" value="P:substrate adhesion-dependent cell spreading"/>
    <property type="evidence" value="ECO:0007669"/>
    <property type="project" value="TreeGrafter"/>
</dbReference>
<protein>
    <submittedName>
        <fullName evidence="5">Laminin beta-wing chain</fullName>
    </submittedName>
</protein>
<dbReference type="Pfam" id="PF00055">
    <property type="entry name" value="Laminin_N"/>
    <property type="match status" value="1"/>
</dbReference>
<dbReference type="GO" id="GO:0043256">
    <property type="term" value="C:laminin complex"/>
    <property type="evidence" value="ECO:0007669"/>
    <property type="project" value="TreeGrafter"/>
</dbReference>
<dbReference type="AlphaFoldDB" id="A0A0C5BXX8"/>
<evidence type="ECO:0000259" key="4">
    <source>
        <dbReference type="PROSITE" id="PS51117"/>
    </source>
</evidence>
<dbReference type="GO" id="GO:0007411">
    <property type="term" value="P:axon guidance"/>
    <property type="evidence" value="ECO:0007669"/>
    <property type="project" value="TreeGrafter"/>
</dbReference>
<dbReference type="InterPro" id="IPR050440">
    <property type="entry name" value="Laminin/Netrin_ECM"/>
</dbReference>
<feature type="chain" id="PRO_5002187156" evidence="3">
    <location>
        <begin position="19"/>
        <end position="225"/>
    </location>
</feature>
<dbReference type="PROSITE" id="PS51117">
    <property type="entry name" value="LAMININ_NTER"/>
    <property type="match status" value="1"/>
</dbReference>
<dbReference type="PANTHER" id="PTHR10574">
    <property type="entry name" value="NETRIN/LAMININ-RELATED"/>
    <property type="match status" value="1"/>
</dbReference>
<evidence type="ECO:0000313" key="5">
    <source>
        <dbReference type="EMBL" id="AJO16034.1"/>
    </source>
</evidence>
<feature type="signal peptide" evidence="3">
    <location>
        <begin position="1"/>
        <end position="18"/>
    </location>
</feature>
<feature type="domain" description="Laminin N-terminal" evidence="4">
    <location>
        <begin position="39"/>
        <end position="225"/>
    </location>
</feature>
<accession>A0A0C5BXX8</accession>
<evidence type="ECO:0000256" key="2">
    <source>
        <dbReference type="ARBA" id="ARBA00023292"/>
    </source>
</evidence>
<evidence type="ECO:0000256" key="3">
    <source>
        <dbReference type="SAM" id="SignalP"/>
    </source>
</evidence>
<proteinExistence type="evidence at transcript level"/>
<sequence>MILRALLIVLALFGYSSAVYSRERDRLRADPRLIDRACELSSCYPATGNLLIGREARLFASSTCGLHNRQRYCIVSHLEPKQCFWCDSTNATLHNPYLNHRIQNIIYKYYPGTRVKSWWQSENGKENVTIQLNMEAEFHLTHLIIQFRTFRPAAMLVERSFDFGKTWRTYRYFAHNCENLPVPHHTQRSLTEVVCESRYSGVSPSTEGEVIFRVLPPNKCYKSLL</sequence>
<dbReference type="GO" id="GO:0009887">
    <property type="term" value="P:animal organ morphogenesis"/>
    <property type="evidence" value="ECO:0007669"/>
    <property type="project" value="TreeGrafter"/>
</dbReference>
<gene>
    <name evidence="5" type="primary">LanB1-w</name>
</gene>
<dbReference type="EMBL" id="KP057211">
    <property type="protein sequence ID" value="AJO16034.1"/>
    <property type="molecule type" value="mRNA"/>
</dbReference>
<reference evidence="5" key="1">
    <citation type="journal article" date="2015" name="Sci. Rep.">
        <title>A novel laminin ? gene BmLanB1-w regulates wing-specific cell adhesion in silkworm, Bombyx mori.</title>
        <authorList>
            <person name="Tong X."/>
            <person name="He S."/>
            <person name="Chen J."/>
            <person name="Hu H."/>
            <person name="Xiang Z."/>
            <person name="Lu C."/>
            <person name="Dai F."/>
        </authorList>
    </citation>
    <scope>NUCLEOTIDE SEQUENCE</scope>
</reference>